<gene>
    <name evidence="7" type="ORF">MCBB_2276</name>
</gene>
<evidence type="ECO:0000256" key="4">
    <source>
        <dbReference type="ARBA" id="ARBA00022827"/>
    </source>
</evidence>
<dbReference type="Pfam" id="PF07992">
    <property type="entry name" value="Pyr_redox_2"/>
    <property type="match status" value="1"/>
</dbReference>
<dbReference type="Gene3D" id="3.50.50.60">
    <property type="entry name" value="FAD/NAD(P)-binding domain"/>
    <property type="match status" value="2"/>
</dbReference>
<keyword evidence="3" id="KW-0285">Flavoprotein</keyword>
<evidence type="ECO:0000256" key="2">
    <source>
        <dbReference type="ARBA" id="ARBA00009130"/>
    </source>
</evidence>
<dbReference type="AlphaFoldDB" id="A0A1D3L5K3"/>
<dbReference type="KEGG" id="mcub:MCBB_2276"/>
<dbReference type="OrthoDB" id="27922at2157"/>
<feature type="domain" description="FAD/NAD(P)-binding" evidence="6">
    <location>
        <begin position="1"/>
        <end position="293"/>
    </location>
</feature>
<organism evidence="7 8">
    <name type="scientific">Methanobacterium congolense</name>
    <dbReference type="NCBI Taxonomy" id="118062"/>
    <lineage>
        <taxon>Archaea</taxon>
        <taxon>Methanobacteriati</taxon>
        <taxon>Methanobacteriota</taxon>
        <taxon>Methanomada group</taxon>
        <taxon>Methanobacteria</taxon>
        <taxon>Methanobacteriales</taxon>
        <taxon>Methanobacteriaceae</taxon>
        <taxon>Methanobacterium</taxon>
    </lineage>
</organism>
<evidence type="ECO:0000256" key="3">
    <source>
        <dbReference type="ARBA" id="ARBA00022630"/>
    </source>
</evidence>
<evidence type="ECO:0000256" key="1">
    <source>
        <dbReference type="ARBA" id="ARBA00001974"/>
    </source>
</evidence>
<dbReference type="InterPro" id="IPR016156">
    <property type="entry name" value="FAD/NAD-linked_Rdtase_dimer_sf"/>
</dbReference>
<dbReference type="PATRIC" id="fig|129848.4.peg.2328"/>
<keyword evidence="7" id="KW-0560">Oxidoreductase</keyword>
<dbReference type="InterPro" id="IPR036188">
    <property type="entry name" value="FAD/NAD-bd_sf"/>
</dbReference>
<dbReference type="GO" id="GO:0016491">
    <property type="term" value="F:oxidoreductase activity"/>
    <property type="evidence" value="ECO:0007669"/>
    <property type="project" value="UniProtKB-KW"/>
</dbReference>
<dbReference type="Pfam" id="PF02852">
    <property type="entry name" value="Pyr_redox_dim"/>
    <property type="match status" value="1"/>
</dbReference>
<dbReference type="SUPFAM" id="SSF55424">
    <property type="entry name" value="FAD/NAD-linked reductases, dimerisation (C-terminal) domain"/>
    <property type="match status" value="1"/>
</dbReference>
<evidence type="ECO:0000259" key="6">
    <source>
        <dbReference type="Pfam" id="PF07992"/>
    </source>
</evidence>
<dbReference type="PANTHER" id="PTHR43429:SF3">
    <property type="entry name" value="NITRITE REDUCTASE [NAD(P)H]"/>
    <property type="match status" value="1"/>
</dbReference>
<reference evidence="7 8" key="1">
    <citation type="submission" date="2016-08" db="EMBL/GenBank/DDBJ databases">
        <authorList>
            <person name="Seilhamer J.J."/>
        </authorList>
    </citation>
    <scope>NUCLEOTIDE SEQUENCE [LARGE SCALE GENOMIC DNA]</scope>
    <source>
        <strain evidence="7">Buetzberg</strain>
    </source>
</reference>
<evidence type="ECO:0000313" key="7">
    <source>
        <dbReference type="EMBL" id="SCG86815.1"/>
    </source>
</evidence>
<dbReference type="SUPFAM" id="SSF51905">
    <property type="entry name" value="FAD/NAD(P)-binding domain"/>
    <property type="match status" value="2"/>
</dbReference>
<accession>A0A1D3L5K3</accession>
<dbReference type="PANTHER" id="PTHR43429">
    <property type="entry name" value="PYRIDINE NUCLEOTIDE-DISULFIDE OXIDOREDUCTASE DOMAIN-CONTAINING"/>
    <property type="match status" value="1"/>
</dbReference>
<dbReference type="STRING" id="118062.MCBB_2276"/>
<comment type="cofactor">
    <cofactor evidence="1">
        <name>FAD</name>
        <dbReference type="ChEBI" id="CHEBI:57692"/>
    </cofactor>
</comment>
<keyword evidence="8" id="KW-1185">Reference proteome</keyword>
<dbReference type="PRINTS" id="PR00411">
    <property type="entry name" value="PNDRDTASEI"/>
</dbReference>
<dbReference type="RefSeq" id="WP_071907841.1">
    <property type="nucleotide sequence ID" value="NZ_LT607756.1"/>
</dbReference>
<proteinExistence type="inferred from homology"/>
<evidence type="ECO:0000313" key="8">
    <source>
        <dbReference type="Proteomes" id="UP000094707"/>
    </source>
</evidence>
<dbReference type="GeneID" id="30413109"/>
<dbReference type="InterPro" id="IPR023753">
    <property type="entry name" value="FAD/NAD-binding_dom"/>
</dbReference>
<dbReference type="InterPro" id="IPR004099">
    <property type="entry name" value="Pyr_nucl-diS_OxRdtase_dimer"/>
</dbReference>
<dbReference type="InterPro" id="IPR050260">
    <property type="entry name" value="FAD-bd_OxRdtase"/>
</dbReference>
<dbReference type="EMBL" id="LT607756">
    <property type="protein sequence ID" value="SCG86815.1"/>
    <property type="molecule type" value="Genomic_DNA"/>
</dbReference>
<dbReference type="EC" id="1.6.99.3" evidence="7"/>
<sequence length="450" mass="48184">MKVVVIGGGAGGLTVASNIRKYDENAEITVVTTDSHVAYSPCAIPYVLGGEIGSFEDIIMHEPEDYKEKGINIITESKVTKILSDDNKVEYITKENGNDVKKTAEYDYLVIATGGASFIPPVDGVDLEGVFKVRTIEDGEKIKEWAKKSSKVVVIGAGAIGLETGCELKELGLDVTVTEMLPQILPRSLDPDMAVKVQDYMEKEGVKVVLGKPVEKLIGEERVEKVAVGEELIDADMVIMATGVRPRISLASEAGCKIGRWAVEVNDKMQTSIPNIYAVGDCVEVHDAITGQNTLSPFGTTAVRQGKVAAKNIAGKTASFRPVLNSVVSKIGKLELGAVGLSETAGDLSGIPIVAGRSSALTRARYYPGCKPIDIKLICNREGTIVGCQIIAMETVAERVDTMSIVISKQVKCDELVSMEFAYAPPVSMVVDPVVLAAEDACEKLKNFKN</sequence>
<comment type="similarity">
    <text evidence="2">Belongs to the class-III pyridine nucleotide-disulfide oxidoreductase family.</text>
</comment>
<evidence type="ECO:0000259" key="5">
    <source>
        <dbReference type="Pfam" id="PF02852"/>
    </source>
</evidence>
<name>A0A1D3L5K3_9EURY</name>
<feature type="domain" description="Pyridine nucleotide-disulphide oxidoreductase dimerisation" evidence="5">
    <location>
        <begin position="333"/>
        <end position="428"/>
    </location>
</feature>
<dbReference type="Proteomes" id="UP000094707">
    <property type="component" value="Chromosome I"/>
</dbReference>
<protein>
    <submittedName>
        <fullName evidence="7">Putative NADH oxidase</fullName>
        <ecNumber evidence="7">1.6.99.3</ecNumber>
    </submittedName>
</protein>
<dbReference type="PRINTS" id="PR00368">
    <property type="entry name" value="FADPNR"/>
</dbReference>
<keyword evidence="4" id="KW-0274">FAD</keyword>